<evidence type="ECO:0000256" key="2">
    <source>
        <dbReference type="ARBA" id="ARBA00023125"/>
    </source>
</evidence>
<dbReference type="SMART" id="SM00345">
    <property type="entry name" value="HTH_GNTR"/>
    <property type="match status" value="2"/>
</dbReference>
<dbReference type="PANTHER" id="PTHR43537:SF24">
    <property type="entry name" value="GLUCONATE OPERON TRANSCRIPTIONAL REPRESSOR"/>
    <property type="match status" value="1"/>
</dbReference>
<organism evidence="6 7">
    <name type="scientific">Delftia lacustris</name>
    <dbReference type="NCBI Taxonomy" id="558537"/>
    <lineage>
        <taxon>Bacteria</taxon>
        <taxon>Pseudomonadati</taxon>
        <taxon>Pseudomonadota</taxon>
        <taxon>Betaproteobacteria</taxon>
        <taxon>Burkholderiales</taxon>
        <taxon>Comamonadaceae</taxon>
        <taxon>Delftia</taxon>
    </lineage>
</organism>
<sequence>MTRATPAPTQLARDEEAGPGESGESGDPGERRLRYELIRQRLRGAIVEQRIEPGLVLLEGPVAKVFGTSRIPVRKAFELLHAEGLLCTFDGRGYLVARPGQAVQPQRLPLDARALGLEEGNATIHIPSESERIHDELEQTISIAMIFGRFQIDESAAMEHFNVNRVALREVLSRLVDRGLVDKSTYASWRVAALTARAVNQDFELLALLAPAALRESGPRLDRDMLADLRRRLHAPAAPQAQELLRLEQHLHGALLARHPNHKLVGMLQQCQMPWLIHSTFDRMFPQSPNPPLLENCRQVIDALWDGEYERAAQALQDYLAQARKRAQLQLKVLSVLPEAQLPAYLVRQS</sequence>
<dbReference type="InterPro" id="IPR036388">
    <property type="entry name" value="WH-like_DNA-bd_sf"/>
</dbReference>
<keyword evidence="1" id="KW-0805">Transcription regulation</keyword>
<dbReference type="Pfam" id="PF00392">
    <property type="entry name" value="GntR"/>
    <property type="match status" value="1"/>
</dbReference>
<dbReference type="Proteomes" id="UP000183417">
    <property type="component" value="Unassembled WGS sequence"/>
</dbReference>
<proteinExistence type="predicted"/>
<dbReference type="PROSITE" id="PS50949">
    <property type="entry name" value="HTH_GNTR"/>
    <property type="match status" value="1"/>
</dbReference>
<dbReference type="InterPro" id="IPR036390">
    <property type="entry name" value="WH_DNA-bd_sf"/>
</dbReference>
<keyword evidence="2 6" id="KW-0238">DNA-binding</keyword>
<accession>A0A1H3MDG0</accession>
<feature type="region of interest" description="Disordered" evidence="4">
    <location>
        <begin position="1"/>
        <end position="31"/>
    </location>
</feature>
<dbReference type="GO" id="GO:0003700">
    <property type="term" value="F:DNA-binding transcription factor activity"/>
    <property type="evidence" value="ECO:0007669"/>
    <property type="project" value="InterPro"/>
</dbReference>
<dbReference type="PANTHER" id="PTHR43537">
    <property type="entry name" value="TRANSCRIPTIONAL REGULATOR, GNTR FAMILY"/>
    <property type="match status" value="1"/>
</dbReference>
<evidence type="ECO:0000256" key="3">
    <source>
        <dbReference type="ARBA" id="ARBA00023163"/>
    </source>
</evidence>
<keyword evidence="3" id="KW-0804">Transcription</keyword>
<dbReference type="Gene3D" id="1.10.10.10">
    <property type="entry name" value="Winged helix-like DNA-binding domain superfamily/Winged helix DNA-binding domain"/>
    <property type="match status" value="2"/>
</dbReference>
<feature type="domain" description="HTH gntR-type" evidence="5">
    <location>
        <begin position="32"/>
        <end position="99"/>
    </location>
</feature>
<dbReference type="GO" id="GO:0003677">
    <property type="term" value="F:DNA binding"/>
    <property type="evidence" value="ECO:0007669"/>
    <property type="project" value="UniProtKB-KW"/>
</dbReference>
<evidence type="ECO:0000256" key="1">
    <source>
        <dbReference type="ARBA" id="ARBA00023015"/>
    </source>
</evidence>
<dbReference type="InterPro" id="IPR011711">
    <property type="entry name" value="GntR_C"/>
</dbReference>
<evidence type="ECO:0000313" key="7">
    <source>
        <dbReference type="Proteomes" id="UP000183417"/>
    </source>
</evidence>
<evidence type="ECO:0000256" key="4">
    <source>
        <dbReference type="SAM" id="MobiDB-lite"/>
    </source>
</evidence>
<dbReference type="Pfam" id="PF07729">
    <property type="entry name" value="FCD"/>
    <property type="match status" value="1"/>
</dbReference>
<evidence type="ECO:0000259" key="5">
    <source>
        <dbReference type="PROSITE" id="PS50949"/>
    </source>
</evidence>
<gene>
    <name evidence="6" type="ORF">SAMN05421547_107226</name>
</gene>
<dbReference type="GeneID" id="94694293"/>
<protein>
    <submittedName>
        <fullName evidence="6">DNA-binding transcriptional regulator, GntR family</fullName>
    </submittedName>
</protein>
<evidence type="ECO:0000313" key="6">
    <source>
        <dbReference type="EMBL" id="SDY74751.1"/>
    </source>
</evidence>
<dbReference type="SUPFAM" id="SSF48008">
    <property type="entry name" value="GntR ligand-binding domain-like"/>
    <property type="match status" value="1"/>
</dbReference>
<name>A0A1H3MDG0_9BURK</name>
<dbReference type="SUPFAM" id="SSF46785">
    <property type="entry name" value="Winged helix' DNA-binding domain"/>
    <property type="match status" value="2"/>
</dbReference>
<dbReference type="InterPro" id="IPR000524">
    <property type="entry name" value="Tscrpt_reg_HTH_GntR"/>
</dbReference>
<reference evidence="6 7" key="1">
    <citation type="submission" date="2016-10" db="EMBL/GenBank/DDBJ databases">
        <authorList>
            <person name="de Groot N.N."/>
        </authorList>
    </citation>
    <scope>NUCLEOTIDE SEQUENCE [LARGE SCALE GENOMIC DNA]</scope>
    <source>
        <strain evidence="6 7">LMG 24775</strain>
    </source>
</reference>
<dbReference type="EMBL" id="FNPE01000007">
    <property type="protein sequence ID" value="SDY74751.1"/>
    <property type="molecule type" value="Genomic_DNA"/>
</dbReference>
<dbReference type="InterPro" id="IPR008920">
    <property type="entry name" value="TF_FadR/GntR_C"/>
</dbReference>
<dbReference type="Gene3D" id="1.20.120.530">
    <property type="entry name" value="GntR ligand-binding domain-like"/>
    <property type="match status" value="1"/>
</dbReference>
<dbReference type="RefSeq" id="WP_016449809.1">
    <property type="nucleotide sequence ID" value="NZ_CP069318.1"/>
</dbReference>
<dbReference type="AlphaFoldDB" id="A0A1H3MDG0"/>